<reference evidence="5" key="1">
    <citation type="submission" date="2018-05" db="EMBL/GenBank/DDBJ databases">
        <authorList>
            <person name="Lanie J.A."/>
            <person name="Ng W.-L."/>
            <person name="Kazmierczak K.M."/>
            <person name="Andrzejewski T.M."/>
            <person name="Davidsen T.M."/>
            <person name="Wayne K.J."/>
            <person name="Tettelin H."/>
            <person name="Glass J.I."/>
            <person name="Rusch D."/>
            <person name="Podicherti R."/>
            <person name="Tsui H.-C.T."/>
            <person name="Winkler M.E."/>
        </authorList>
    </citation>
    <scope>NUCLEOTIDE SEQUENCE</scope>
</reference>
<keyword evidence="3" id="KW-0503">Monooxygenase</keyword>
<dbReference type="Gene3D" id="3.20.20.30">
    <property type="entry name" value="Luciferase-like domain"/>
    <property type="match status" value="1"/>
</dbReference>
<dbReference type="GO" id="GO:0016705">
    <property type="term" value="F:oxidoreductase activity, acting on paired donors, with incorporation or reduction of molecular oxygen"/>
    <property type="evidence" value="ECO:0007669"/>
    <property type="project" value="InterPro"/>
</dbReference>
<dbReference type="PANTHER" id="PTHR30137:SF16">
    <property type="entry name" value="BLL0895 PROTEIN"/>
    <property type="match status" value="1"/>
</dbReference>
<dbReference type="GO" id="GO:0004497">
    <property type="term" value="F:monooxygenase activity"/>
    <property type="evidence" value="ECO:0007669"/>
    <property type="project" value="UniProtKB-KW"/>
</dbReference>
<gene>
    <name evidence="5" type="ORF">METZ01_LOCUS107631</name>
</gene>
<keyword evidence="1" id="KW-0285">Flavoprotein</keyword>
<evidence type="ECO:0000256" key="2">
    <source>
        <dbReference type="ARBA" id="ARBA00023002"/>
    </source>
</evidence>
<name>A0A381WS80_9ZZZZ</name>
<dbReference type="EMBL" id="UINC01012556">
    <property type="protein sequence ID" value="SVA54777.1"/>
    <property type="molecule type" value="Genomic_DNA"/>
</dbReference>
<organism evidence="5">
    <name type="scientific">marine metagenome</name>
    <dbReference type="NCBI Taxonomy" id="408172"/>
    <lineage>
        <taxon>unclassified sequences</taxon>
        <taxon>metagenomes</taxon>
        <taxon>ecological metagenomes</taxon>
    </lineage>
</organism>
<dbReference type="GO" id="GO:0005829">
    <property type="term" value="C:cytosol"/>
    <property type="evidence" value="ECO:0007669"/>
    <property type="project" value="TreeGrafter"/>
</dbReference>
<dbReference type="InterPro" id="IPR011251">
    <property type="entry name" value="Luciferase-like_dom"/>
</dbReference>
<sequence>MRLGFFTQPVHPINRNYFEVMREDQEAIILADQLGYCEAFVGEHMTDLAEPITNCLVFLATLIDRTKHIKLGSGVINLPSYHPVHIASHVAMIDHLLEGRFLFGIGPGGLPSDVEVFGNLDLNKNEKMVEAIDQIIEIWNSEAPYNIKGNYYEISTERMIDLDLGQGVIPTPLQKPHPPIIFTALAPNSNGVTAAAERGWRGISSNYVQAHLVASHLASFLEGQRNGGLSEDPSQWSVAKSIFVADNMETAQDYARSESGPYGFYFDNILKKVRRFLPRGVSFFKTYVDQPDEEVSVRQCLDTQVIVGSVDDVVEQILELREIIGPFGTLMYVGHDWVDKKLARRSMELMATEVMPGVNKVLQENMATR</sequence>
<evidence type="ECO:0000256" key="1">
    <source>
        <dbReference type="ARBA" id="ARBA00022630"/>
    </source>
</evidence>
<accession>A0A381WS80</accession>
<dbReference type="Pfam" id="PF00296">
    <property type="entry name" value="Bac_luciferase"/>
    <property type="match status" value="1"/>
</dbReference>
<keyword evidence="2" id="KW-0560">Oxidoreductase</keyword>
<dbReference type="SUPFAM" id="SSF51679">
    <property type="entry name" value="Bacterial luciferase-like"/>
    <property type="match status" value="1"/>
</dbReference>
<feature type="domain" description="Luciferase-like" evidence="4">
    <location>
        <begin position="1"/>
        <end position="323"/>
    </location>
</feature>
<dbReference type="InterPro" id="IPR036661">
    <property type="entry name" value="Luciferase-like_sf"/>
</dbReference>
<dbReference type="PANTHER" id="PTHR30137">
    <property type="entry name" value="LUCIFERASE-LIKE MONOOXYGENASE"/>
    <property type="match status" value="1"/>
</dbReference>
<dbReference type="AlphaFoldDB" id="A0A381WS80"/>
<proteinExistence type="predicted"/>
<dbReference type="InterPro" id="IPR050766">
    <property type="entry name" value="Bact_Lucif_Oxidored"/>
</dbReference>
<evidence type="ECO:0000313" key="5">
    <source>
        <dbReference type="EMBL" id="SVA54777.1"/>
    </source>
</evidence>
<protein>
    <recommendedName>
        <fullName evidence="4">Luciferase-like domain-containing protein</fullName>
    </recommendedName>
</protein>
<evidence type="ECO:0000259" key="4">
    <source>
        <dbReference type="Pfam" id="PF00296"/>
    </source>
</evidence>
<evidence type="ECO:0000256" key="3">
    <source>
        <dbReference type="ARBA" id="ARBA00023033"/>
    </source>
</evidence>